<evidence type="ECO:0000259" key="2">
    <source>
        <dbReference type="Pfam" id="PF00156"/>
    </source>
</evidence>
<dbReference type="Pfam" id="PF00156">
    <property type="entry name" value="Pribosyltran"/>
    <property type="match status" value="1"/>
</dbReference>
<feature type="transmembrane region" description="Helical" evidence="1">
    <location>
        <begin position="30"/>
        <end position="50"/>
    </location>
</feature>
<dbReference type="SUPFAM" id="SSF53271">
    <property type="entry name" value="PRTase-like"/>
    <property type="match status" value="1"/>
</dbReference>
<feature type="domain" description="Phosphoribosyltransferase" evidence="2">
    <location>
        <begin position="215"/>
        <end position="273"/>
    </location>
</feature>
<evidence type="ECO:0000256" key="1">
    <source>
        <dbReference type="SAM" id="Phobius"/>
    </source>
</evidence>
<dbReference type="CDD" id="cd06223">
    <property type="entry name" value="PRTases_typeI"/>
    <property type="match status" value="1"/>
</dbReference>
<protein>
    <submittedName>
        <fullName evidence="3">Phosphoribosyltransferase</fullName>
    </submittedName>
</protein>
<keyword evidence="1" id="KW-1133">Transmembrane helix</keyword>
<evidence type="ECO:0000313" key="3">
    <source>
        <dbReference type="EMBL" id="RGL11000.1"/>
    </source>
</evidence>
<reference evidence="3 4" key="1">
    <citation type="submission" date="2018-08" db="EMBL/GenBank/DDBJ databases">
        <title>A genome reference for cultivated species of the human gut microbiota.</title>
        <authorList>
            <person name="Zou Y."/>
            <person name="Xue W."/>
            <person name="Luo G."/>
        </authorList>
    </citation>
    <scope>NUCLEOTIDE SEQUENCE [LARGE SCALE GENOMIC DNA]</scope>
    <source>
        <strain evidence="3 4">TF08-13</strain>
    </source>
</reference>
<sequence length="305" mass="35138">MAKSLFLYRKNSIFIPGNLSENKKTGNMELIINATLLLAAIVLWIYGQYWRKKCGKVLCQYAAAYDEREDREKPLRQAIIAGNPHAPLLYALTCPELFDKVRPLRLFSFGSIRCVFAGYYFPKRFESWLCDDQLAFVQKVYDFKDGKDSCTEYFSQAFLLLSTDEDITAMFMPCSTSDRYYRRFSGIASFLETHGYVRSGLDLICITESRECKHASEKRSEINTANYMMSNALYGKRVVIVDDLLTSGTSLLEYAHNLERAGAKVEGAVFLARTFQMPSPARVKRLVWKRHLLARIWRKQAGYFL</sequence>
<keyword evidence="3" id="KW-0328">Glycosyltransferase</keyword>
<dbReference type="InterPro" id="IPR000836">
    <property type="entry name" value="PRTase_dom"/>
</dbReference>
<dbReference type="EMBL" id="QSRK01000025">
    <property type="protein sequence ID" value="RGL11000.1"/>
    <property type="molecule type" value="Genomic_DNA"/>
</dbReference>
<accession>A0A3E4QUY3</accession>
<dbReference type="InterPro" id="IPR029057">
    <property type="entry name" value="PRTase-like"/>
</dbReference>
<keyword evidence="1" id="KW-0472">Membrane</keyword>
<comment type="caution">
    <text evidence="3">The sequence shown here is derived from an EMBL/GenBank/DDBJ whole genome shotgun (WGS) entry which is preliminary data.</text>
</comment>
<dbReference type="Proteomes" id="UP000260795">
    <property type="component" value="Unassembled WGS sequence"/>
</dbReference>
<keyword evidence="3" id="KW-0808">Transferase</keyword>
<dbReference type="AlphaFoldDB" id="A0A3E4QUY3"/>
<proteinExistence type="predicted"/>
<dbReference type="GO" id="GO:0016757">
    <property type="term" value="F:glycosyltransferase activity"/>
    <property type="evidence" value="ECO:0007669"/>
    <property type="project" value="UniProtKB-KW"/>
</dbReference>
<name>A0A3E4QUY3_BACUN</name>
<gene>
    <name evidence="3" type="ORF">DXC80_14790</name>
</gene>
<evidence type="ECO:0000313" key="4">
    <source>
        <dbReference type="Proteomes" id="UP000260795"/>
    </source>
</evidence>
<keyword evidence="1" id="KW-0812">Transmembrane</keyword>
<organism evidence="3 4">
    <name type="scientific">Bacteroides uniformis</name>
    <dbReference type="NCBI Taxonomy" id="820"/>
    <lineage>
        <taxon>Bacteria</taxon>
        <taxon>Pseudomonadati</taxon>
        <taxon>Bacteroidota</taxon>
        <taxon>Bacteroidia</taxon>
        <taxon>Bacteroidales</taxon>
        <taxon>Bacteroidaceae</taxon>
        <taxon>Bacteroides</taxon>
    </lineage>
</organism>
<dbReference type="Gene3D" id="3.40.50.2020">
    <property type="match status" value="1"/>
</dbReference>